<evidence type="ECO:0000313" key="4">
    <source>
        <dbReference type="EMBL" id="KAK5530162.1"/>
    </source>
</evidence>
<feature type="region of interest" description="Disordered" evidence="3">
    <location>
        <begin position="86"/>
        <end position="106"/>
    </location>
</feature>
<proteinExistence type="predicted"/>
<evidence type="ECO:0000256" key="3">
    <source>
        <dbReference type="SAM" id="MobiDB-lite"/>
    </source>
</evidence>
<dbReference type="PANTHER" id="PTHR37534">
    <property type="entry name" value="TRANSCRIPTIONAL ACTIVATOR PROTEIN UGA3"/>
    <property type="match status" value="1"/>
</dbReference>
<accession>A0AAV9PV63</accession>
<keyword evidence="2" id="KW-0539">Nucleus</keyword>
<evidence type="ECO:0000256" key="1">
    <source>
        <dbReference type="ARBA" id="ARBA00004123"/>
    </source>
</evidence>
<sequence length="262" mass="29553">MYSPASTLFAYPLIDSQVTTNTQGVAGVRNRTDNVFGARSRGLFVLRPDLPNLHNIKRSHEVWKSDWVDDASVDFVDETRSLRASHASVEDSSDNGEDGQLRPVDSAVSTLPSQSQLRRIPKIPQPVDSLSESSGQTPRYYDLPLITREAAELTRYFVDYCACFFDFSDFHCHFAYDVPLRARRNATLANAMLALAARHRSRTQEYDPYVSDRYYHECLQTLIPRLGDPAAIKDDELLAAVIILRLLEEMDGWSSRSCAADD</sequence>
<dbReference type="PANTHER" id="PTHR37534:SF2">
    <property type="entry name" value="N-ACETYLTRANSFERASE DOMAIN-CONTAINING PROTEIN"/>
    <property type="match status" value="1"/>
</dbReference>
<dbReference type="GO" id="GO:0003700">
    <property type="term" value="F:DNA-binding transcription factor activity"/>
    <property type="evidence" value="ECO:0007669"/>
    <property type="project" value="TreeGrafter"/>
</dbReference>
<organism evidence="4 5">
    <name type="scientific">Vermiconidia calcicola</name>
    <dbReference type="NCBI Taxonomy" id="1690605"/>
    <lineage>
        <taxon>Eukaryota</taxon>
        <taxon>Fungi</taxon>
        <taxon>Dikarya</taxon>
        <taxon>Ascomycota</taxon>
        <taxon>Pezizomycotina</taxon>
        <taxon>Dothideomycetes</taxon>
        <taxon>Dothideomycetidae</taxon>
        <taxon>Mycosphaerellales</taxon>
        <taxon>Extremaceae</taxon>
        <taxon>Vermiconidia</taxon>
    </lineage>
</organism>
<dbReference type="AlphaFoldDB" id="A0AAV9PV63"/>
<name>A0AAV9PV63_9PEZI</name>
<dbReference type="EMBL" id="JAXLQG010000020">
    <property type="protein sequence ID" value="KAK5530162.1"/>
    <property type="molecule type" value="Genomic_DNA"/>
</dbReference>
<dbReference type="Proteomes" id="UP001345827">
    <property type="component" value="Unassembled WGS sequence"/>
</dbReference>
<evidence type="ECO:0000256" key="2">
    <source>
        <dbReference type="ARBA" id="ARBA00023242"/>
    </source>
</evidence>
<keyword evidence="5" id="KW-1185">Reference proteome</keyword>
<reference evidence="4 5" key="1">
    <citation type="submission" date="2023-06" db="EMBL/GenBank/DDBJ databases">
        <title>Black Yeasts Isolated from many extreme environments.</title>
        <authorList>
            <person name="Coleine C."/>
            <person name="Stajich J.E."/>
            <person name="Selbmann L."/>
        </authorList>
    </citation>
    <scope>NUCLEOTIDE SEQUENCE [LARGE SCALE GENOMIC DNA]</scope>
    <source>
        <strain evidence="4 5">CCFEE 5887</strain>
    </source>
</reference>
<comment type="subcellular location">
    <subcellularLocation>
        <location evidence="1">Nucleus</location>
    </subcellularLocation>
</comment>
<dbReference type="InterPro" id="IPR021858">
    <property type="entry name" value="Fun_TF"/>
</dbReference>
<gene>
    <name evidence="4" type="ORF">LTR25_009408</name>
</gene>
<evidence type="ECO:0000313" key="5">
    <source>
        <dbReference type="Proteomes" id="UP001345827"/>
    </source>
</evidence>
<dbReference type="Pfam" id="PF11951">
    <property type="entry name" value="Fungal_trans_2"/>
    <property type="match status" value="1"/>
</dbReference>
<dbReference type="GO" id="GO:0045944">
    <property type="term" value="P:positive regulation of transcription by RNA polymerase II"/>
    <property type="evidence" value="ECO:0007669"/>
    <property type="project" value="TreeGrafter"/>
</dbReference>
<dbReference type="GO" id="GO:0000976">
    <property type="term" value="F:transcription cis-regulatory region binding"/>
    <property type="evidence" value="ECO:0007669"/>
    <property type="project" value="TreeGrafter"/>
</dbReference>
<protein>
    <submittedName>
        <fullName evidence="4">Uncharacterized protein</fullName>
    </submittedName>
</protein>
<dbReference type="GO" id="GO:0005634">
    <property type="term" value="C:nucleus"/>
    <property type="evidence" value="ECO:0007669"/>
    <property type="project" value="UniProtKB-SubCell"/>
</dbReference>
<comment type="caution">
    <text evidence="4">The sequence shown here is derived from an EMBL/GenBank/DDBJ whole genome shotgun (WGS) entry which is preliminary data.</text>
</comment>